<evidence type="ECO:0000256" key="1">
    <source>
        <dbReference type="SAM" id="SignalP"/>
    </source>
</evidence>
<dbReference type="Proteomes" id="UP000821598">
    <property type="component" value="Unassembled WGS sequence"/>
</dbReference>
<evidence type="ECO:0000313" key="3">
    <source>
        <dbReference type="Proteomes" id="UP000821598"/>
    </source>
</evidence>
<gene>
    <name evidence="2" type="ORF">FSB64_09645</name>
</gene>
<keyword evidence="1" id="KW-0732">Signal</keyword>
<evidence type="ECO:0000313" key="2">
    <source>
        <dbReference type="EMBL" id="NVI04038.1"/>
    </source>
</evidence>
<keyword evidence="3" id="KW-1185">Reference proteome</keyword>
<dbReference type="RefSeq" id="WP_176120899.1">
    <property type="nucleotide sequence ID" value="NZ_VOMC01000008.1"/>
</dbReference>
<feature type="signal peptide" evidence="1">
    <location>
        <begin position="1"/>
        <end position="25"/>
    </location>
</feature>
<protein>
    <submittedName>
        <fullName evidence="2">Uncharacterized protein</fullName>
    </submittedName>
</protein>
<reference evidence="2 3" key="1">
    <citation type="submission" date="2019-08" db="EMBL/GenBank/DDBJ databases">
        <title>Paraburkholderia simonii sp. nov. and P. youngii sp. nov. Brazilian and Mexican Mimosa-associated rhizobia.</title>
        <authorList>
            <person name="Mavima L."/>
            <person name="Beukes C.W."/>
            <person name="Palmer M."/>
            <person name="De Meyer S.E."/>
            <person name="James E.K."/>
            <person name="Maluk M."/>
            <person name="Avontuur J.R."/>
            <person name="Chan W.Y."/>
            <person name="Venter S.N."/>
            <person name="Steenkamp E.T."/>
        </authorList>
    </citation>
    <scope>NUCLEOTIDE SEQUENCE [LARGE SCALE GENOMIC DNA]</scope>
    <source>
        <strain evidence="2 3">JPY454</strain>
    </source>
</reference>
<feature type="chain" id="PRO_5046561558" evidence="1">
    <location>
        <begin position="26"/>
        <end position="203"/>
    </location>
</feature>
<sequence>MKTQHISVWSAVTVAILSLSGTAQAGGRGDGDGDGDGGGRGGLCSKATLKGPYGFIGHGEILGLLDSTNTLHPFTSPLIYDDVALVTFDGSGGFTRTDVGNINGVPKAGSTTFNPHQTGTYTVNSDCTGTMSVRYITGGPVAAGVETDLNIVITADGTQIESVVYRASVPTASSTPDYSCPMNCVQGVQEHFEGKKVLVYGFR</sequence>
<proteinExistence type="predicted"/>
<accession>A0ABX2NIE9</accession>
<comment type="caution">
    <text evidence="2">The sequence shown here is derived from an EMBL/GenBank/DDBJ whole genome shotgun (WGS) entry which is preliminary data.</text>
</comment>
<name>A0ABX2NIE9_9BURK</name>
<organism evidence="2 3">
    <name type="scientific">Paraburkholderia youngii</name>
    <dbReference type="NCBI Taxonomy" id="2782701"/>
    <lineage>
        <taxon>Bacteria</taxon>
        <taxon>Pseudomonadati</taxon>
        <taxon>Pseudomonadota</taxon>
        <taxon>Betaproteobacteria</taxon>
        <taxon>Burkholderiales</taxon>
        <taxon>Burkholderiaceae</taxon>
        <taxon>Paraburkholderia</taxon>
    </lineage>
</organism>
<dbReference type="EMBL" id="VOMC01000008">
    <property type="protein sequence ID" value="NVI04038.1"/>
    <property type="molecule type" value="Genomic_DNA"/>
</dbReference>